<gene>
    <name evidence="1" type="ORF">Bpfe_008408</name>
</gene>
<reference evidence="1" key="1">
    <citation type="journal article" date="2023" name="PLoS Negl. Trop. Dis.">
        <title>A genome sequence for Biomphalaria pfeifferi, the major vector snail for the human-infecting parasite Schistosoma mansoni.</title>
        <authorList>
            <person name="Bu L."/>
            <person name="Lu L."/>
            <person name="Laidemitt M.R."/>
            <person name="Zhang S.M."/>
            <person name="Mutuku M."/>
            <person name="Mkoji G."/>
            <person name="Steinauer M."/>
            <person name="Loker E.S."/>
        </authorList>
    </citation>
    <scope>NUCLEOTIDE SEQUENCE</scope>
    <source>
        <strain evidence="1">KasaAsao</strain>
    </source>
</reference>
<dbReference type="Proteomes" id="UP001233172">
    <property type="component" value="Unassembled WGS sequence"/>
</dbReference>
<evidence type="ECO:0000313" key="2">
    <source>
        <dbReference type="Proteomes" id="UP001233172"/>
    </source>
</evidence>
<dbReference type="EMBL" id="JASAOG010000026">
    <property type="protein sequence ID" value="KAK0062307.1"/>
    <property type="molecule type" value="Genomic_DNA"/>
</dbReference>
<accession>A0AAD8BWV4</accession>
<sequence>MSRTSRTGGERLKRYYGSHRANNAIRKEIDFHFYIPVTQARPTFGAAASMAKIKMGVEIVDLFFHYRLRLLLPIKICDQVV</sequence>
<keyword evidence="2" id="KW-1185">Reference proteome</keyword>
<evidence type="ECO:0000313" key="1">
    <source>
        <dbReference type="EMBL" id="KAK0062307.1"/>
    </source>
</evidence>
<name>A0AAD8BWV4_BIOPF</name>
<comment type="caution">
    <text evidence="1">The sequence shown here is derived from an EMBL/GenBank/DDBJ whole genome shotgun (WGS) entry which is preliminary data.</text>
</comment>
<proteinExistence type="predicted"/>
<protein>
    <submittedName>
        <fullName evidence="1">Uncharacterized protein</fullName>
    </submittedName>
</protein>
<dbReference type="AlphaFoldDB" id="A0AAD8BWV4"/>
<reference evidence="1" key="2">
    <citation type="submission" date="2023-04" db="EMBL/GenBank/DDBJ databases">
        <authorList>
            <person name="Bu L."/>
            <person name="Lu L."/>
            <person name="Laidemitt M.R."/>
            <person name="Zhang S.M."/>
            <person name="Mutuku M."/>
            <person name="Mkoji G."/>
            <person name="Steinauer M."/>
            <person name="Loker E.S."/>
        </authorList>
    </citation>
    <scope>NUCLEOTIDE SEQUENCE</scope>
    <source>
        <strain evidence="1">KasaAsao</strain>
        <tissue evidence="1">Whole Snail</tissue>
    </source>
</reference>
<organism evidence="1 2">
    <name type="scientific">Biomphalaria pfeifferi</name>
    <name type="common">Bloodfluke planorb</name>
    <name type="synonym">Freshwater snail</name>
    <dbReference type="NCBI Taxonomy" id="112525"/>
    <lineage>
        <taxon>Eukaryota</taxon>
        <taxon>Metazoa</taxon>
        <taxon>Spiralia</taxon>
        <taxon>Lophotrochozoa</taxon>
        <taxon>Mollusca</taxon>
        <taxon>Gastropoda</taxon>
        <taxon>Heterobranchia</taxon>
        <taxon>Euthyneura</taxon>
        <taxon>Panpulmonata</taxon>
        <taxon>Hygrophila</taxon>
        <taxon>Lymnaeoidea</taxon>
        <taxon>Planorbidae</taxon>
        <taxon>Biomphalaria</taxon>
    </lineage>
</organism>